<name>A0ABW1F2D5_9ACTN</name>
<evidence type="ECO:0000313" key="3">
    <source>
        <dbReference type="Proteomes" id="UP001596067"/>
    </source>
</evidence>
<dbReference type="RefSeq" id="WP_313763597.1">
    <property type="nucleotide sequence ID" value="NZ_BAAAVH010000113.1"/>
</dbReference>
<reference evidence="3" key="1">
    <citation type="journal article" date="2019" name="Int. J. Syst. Evol. Microbiol.">
        <title>The Global Catalogue of Microorganisms (GCM) 10K type strain sequencing project: providing services to taxonomists for standard genome sequencing and annotation.</title>
        <authorList>
            <consortium name="The Broad Institute Genomics Platform"/>
            <consortium name="The Broad Institute Genome Sequencing Center for Infectious Disease"/>
            <person name="Wu L."/>
            <person name="Ma J."/>
        </authorList>
    </citation>
    <scope>NUCLEOTIDE SEQUENCE [LARGE SCALE GENOMIC DNA]</scope>
    <source>
        <strain evidence="3">CGMCC 4.1469</strain>
    </source>
</reference>
<proteinExistence type="predicted"/>
<gene>
    <name evidence="2" type="ORF">ACFP0N_26320</name>
</gene>
<keyword evidence="3" id="KW-1185">Reference proteome</keyword>
<sequence length="50" mass="5469">MEELAAALAEDDAAEDAGMHGDDRRTCHTHQCWAEDCADQPMHTNPSASR</sequence>
<evidence type="ECO:0000256" key="1">
    <source>
        <dbReference type="SAM" id="MobiDB-lite"/>
    </source>
</evidence>
<comment type="caution">
    <text evidence="2">The sequence shown here is derived from an EMBL/GenBank/DDBJ whole genome shotgun (WGS) entry which is preliminary data.</text>
</comment>
<evidence type="ECO:0000313" key="2">
    <source>
        <dbReference type="EMBL" id="MFC5888487.1"/>
    </source>
</evidence>
<feature type="compositionally biased region" description="Acidic residues" evidence="1">
    <location>
        <begin position="1"/>
        <end position="15"/>
    </location>
</feature>
<dbReference type="Proteomes" id="UP001596067">
    <property type="component" value="Unassembled WGS sequence"/>
</dbReference>
<dbReference type="EMBL" id="JBHSOD010000041">
    <property type="protein sequence ID" value="MFC5888487.1"/>
    <property type="molecule type" value="Genomic_DNA"/>
</dbReference>
<organism evidence="2 3">
    <name type="scientific">Kitasatospora aburaviensis</name>
    <dbReference type="NCBI Taxonomy" id="67265"/>
    <lineage>
        <taxon>Bacteria</taxon>
        <taxon>Bacillati</taxon>
        <taxon>Actinomycetota</taxon>
        <taxon>Actinomycetes</taxon>
        <taxon>Kitasatosporales</taxon>
        <taxon>Streptomycetaceae</taxon>
        <taxon>Kitasatospora</taxon>
    </lineage>
</organism>
<feature type="region of interest" description="Disordered" evidence="1">
    <location>
        <begin position="1"/>
        <end position="25"/>
    </location>
</feature>
<accession>A0ABW1F2D5</accession>
<protein>
    <submittedName>
        <fullName evidence="2">Uncharacterized protein</fullName>
    </submittedName>
</protein>